<dbReference type="EMBL" id="LPDO01000102">
    <property type="protein sequence ID" value="KVT48958.1"/>
    <property type="molecule type" value="Genomic_DNA"/>
</dbReference>
<protein>
    <recommendedName>
        <fullName evidence="3">Immunity protein 30 domain-containing protein</fullName>
    </recommendedName>
</protein>
<organism evidence="1 2">
    <name type="scientific">Burkholderia ubonensis</name>
    <dbReference type="NCBI Taxonomy" id="101571"/>
    <lineage>
        <taxon>Bacteria</taxon>
        <taxon>Pseudomonadati</taxon>
        <taxon>Pseudomonadota</taxon>
        <taxon>Betaproteobacteria</taxon>
        <taxon>Burkholderiales</taxon>
        <taxon>Burkholderiaceae</taxon>
        <taxon>Burkholderia</taxon>
        <taxon>Burkholderia cepacia complex</taxon>
    </lineage>
</organism>
<dbReference type="RefSeq" id="WP_059931483.1">
    <property type="nucleotide sequence ID" value="NZ_LPDO01000102.1"/>
</dbReference>
<evidence type="ECO:0000313" key="2">
    <source>
        <dbReference type="Proteomes" id="UP000056732"/>
    </source>
</evidence>
<accession>A0AAW3NEE4</accession>
<sequence length="151" mass="17167">MATNFSFEYWRERLHACEDFSSEEKCDEFLALVTEAQSNMSYEVAVELLRTFSDADDFGVQERTRNAVEAADRHLFYPALVGELGGLILRSPEKQWAVTLVGIEAEHGDFNLLLSYVSRASKAERDTFVSFIKSEEFLSEYPVASKYLTGL</sequence>
<gene>
    <name evidence="1" type="ORF">WK53_01045</name>
</gene>
<evidence type="ECO:0000313" key="1">
    <source>
        <dbReference type="EMBL" id="KVT48958.1"/>
    </source>
</evidence>
<reference evidence="1 2" key="1">
    <citation type="submission" date="2015-11" db="EMBL/GenBank/DDBJ databases">
        <title>Expanding the genomic diversity of Burkholderia species for the development of highly accurate diagnostics.</title>
        <authorList>
            <person name="Sahl J."/>
            <person name="Keim P."/>
            <person name="Wagner D."/>
        </authorList>
    </citation>
    <scope>NUCLEOTIDE SEQUENCE [LARGE SCALE GENOMIC DNA]</scope>
    <source>
        <strain evidence="1 2">MSMB1137WGS</strain>
    </source>
</reference>
<comment type="caution">
    <text evidence="1">The sequence shown here is derived from an EMBL/GenBank/DDBJ whole genome shotgun (WGS) entry which is preliminary data.</text>
</comment>
<name>A0AAW3NEE4_9BURK</name>
<dbReference type="AlphaFoldDB" id="A0AAW3NEE4"/>
<proteinExistence type="predicted"/>
<dbReference type="Proteomes" id="UP000056732">
    <property type="component" value="Unassembled WGS sequence"/>
</dbReference>
<evidence type="ECO:0008006" key="3">
    <source>
        <dbReference type="Google" id="ProtNLM"/>
    </source>
</evidence>